<dbReference type="EMBL" id="POSM01000056">
    <property type="protein sequence ID" value="PNH96303.1"/>
    <property type="molecule type" value="Genomic_DNA"/>
</dbReference>
<evidence type="ECO:0000313" key="2">
    <source>
        <dbReference type="Proteomes" id="UP000236547"/>
    </source>
</evidence>
<dbReference type="RefSeq" id="WP_102964091.1">
    <property type="nucleotide sequence ID" value="NZ_POSL01000016.1"/>
</dbReference>
<sequence>MKYLYRGVSVELHEKLHGKLVPKMLNSNFATVACMGDPHAICSSGIIMGESELNTVVLHQWEQAGLPTSGVSFTPSLERAKFYARNGKDSGNGFIYKVDMNLLDSNKVQWYSVNKLVPNPSVPEDDEYILVGFGGGDIPMEVVVSIYATA</sequence>
<dbReference type="InterPro" id="IPR049061">
    <property type="entry name" value="NarE-like"/>
</dbReference>
<keyword evidence="2" id="KW-1185">Reference proteome</keyword>
<gene>
    <name evidence="1" type="ORF">C1O25_21820</name>
</gene>
<protein>
    <submittedName>
        <fullName evidence="1">Uncharacterized protein</fullName>
    </submittedName>
</protein>
<organism evidence="1 2">
    <name type="scientific">Vibrio diazotrophicus</name>
    <dbReference type="NCBI Taxonomy" id="685"/>
    <lineage>
        <taxon>Bacteria</taxon>
        <taxon>Pseudomonadati</taxon>
        <taxon>Pseudomonadota</taxon>
        <taxon>Gammaproteobacteria</taxon>
        <taxon>Vibrionales</taxon>
        <taxon>Vibrionaceae</taxon>
        <taxon>Vibrio</taxon>
    </lineage>
</organism>
<comment type="caution">
    <text evidence="1">The sequence shown here is derived from an EMBL/GenBank/DDBJ whole genome shotgun (WGS) entry which is preliminary data.</text>
</comment>
<reference evidence="1 2" key="1">
    <citation type="submission" date="2018-01" db="EMBL/GenBank/DDBJ databases">
        <title>Draft genome sequences of six Vibrio diazotrophicus strains isolated from deep-sea sediments of the Baltic Sea.</title>
        <authorList>
            <person name="Castillo D."/>
            <person name="Vandieken V."/>
            <person name="Chiang O."/>
            <person name="Middelboe M."/>
        </authorList>
    </citation>
    <scope>NUCLEOTIDE SEQUENCE [LARGE SCALE GENOMIC DNA]</scope>
    <source>
        <strain evidence="1 2">65.10M</strain>
    </source>
</reference>
<proteinExistence type="predicted"/>
<dbReference type="Proteomes" id="UP000236547">
    <property type="component" value="Unassembled WGS sequence"/>
</dbReference>
<evidence type="ECO:0000313" key="1">
    <source>
        <dbReference type="EMBL" id="PNH96303.1"/>
    </source>
</evidence>
<dbReference type="PROSITE" id="PS51257">
    <property type="entry name" value="PROKAR_LIPOPROTEIN"/>
    <property type="match status" value="1"/>
</dbReference>
<accession>A0ABX4W415</accession>
<name>A0ABX4W415_VIBDI</name>
<dbReference type="Pfam" id="PF21641">
    <property type="entry name" value="NarE"/>
    <property type="match status" value="1"/>
</dbReference>